<dbReference type="EMBL" id="CM032182">
    <property type="protein sequence ID" value="KAG7096790.1"/>
    <property type="molecule type" value="Genomic_DNA"/>
</dbReference>
<dbReference type="OrthoDB" id="274691at2759"/>
<evidence type="ECO:0008006" key="7">
    <source>
        <dbReference type="Google" id="ProtNLM"/>
    </source>
</evidence>
<feature type="chain" id="PRO_5040391667" description="Aldose 1-epimerase" evidence="4">
    <location>
        <begin position="22"/>
        <end position="390"/>
    </location>
</feature>
<dbReference type="GO" id="GO:0004034">
    <property type="term" value="F:aldose 1-epimerase activity"/>
    <property type="evidence" value="ECO:0007669"/>
    <property type="project" value="TreeGrafter"/>
</dbReference>
<accession>A0A9P7UY31</accession>
<dbReference type="CDD" id="cd09019">
    <property type="entry name" value="galactose_mutarotase_like"/>
    <property type="match status" value="1"/>
</dbReference>
<dbReference type="GO" id="GO:0033499">
    <property type="term" value="P:galactose catabolic process via UDP-galactose, Leloir pathway"/>
    <property type="evidence" value="ECO:0007669"/>
    <property type="project" value="TreeGrafter"/>
</dbReference>
<dbReference type="KEGG" id="more:E1B28_004200"/>
<feature type="signal peptide" evidence="4">
    <location>
        <begin position="1"/>
        <end position="21"/>
    </location>
</feature>
<dbReference type="RefSeq" id="XP_043013260.1">
    <property type="nucleotide sequence ID" value="XM_043148660.1"/>
</dbReference>
<dbReference type="Pfam" id="PF01263">
    <property type="entry name" value="Aldose_epim"/>
    <property type="match status" value="1"/>
</dbReference>
<evidence type="ECO:0000313" key="6">
    <source>
        <dbReference type="Proteomes" id="UP001049176"/>
    </source>
</evidence>
<dbReference type="InterPro" id="IPR011013">
    <property type="entry name" value="Gal_mutarotase_sf_dom"/>
</dbReference>
<evidence type="ECO:0000256" key="2">
    <source>
        <dbReference type="ARBA" id="ARBA00023235"/>
    </source>
</evidence>
<dbReference type="PANTHER" id="PTHR10091:SF6">
    <property type="entry name" value="1-EPIMERASE, PUTATIVE (AFU_ORTHOLOGUE AFUA_3G13240)-RELATED"/>
    <property type="match status" value="1"/>
</dbReference>
<dbReference type="GO" id="GO:0030246">
    <property type="term" value="F:carbohydrate binding"/>
    <property type="evidence" value="ECO:0007669"/>
    <property type="project" value="InterPro"/>
</dbReference>
<keyword evidence="2" id="KW-0413">Isomerase</keyword>
<evidence type="ECO:0000313" key="5">
    <source>
        <dbReference type="EMBL" id="KAG7096790.1"/>
    </source>
</evidence>
<dbReference type="SUPFAM" id="SSF74650">
    <property type="entry name" value="Galactose mutarotase-like"/>
    <property type="match status" value="1"/>
</dbReference>
<dbReference type="InterPro" id="IPR008183">
    <property type="entry name" value="Aldose_1/G6P_1-epimerase"/>
</dbReference>
<dbReference type="GO" id="GO:0006006">
    <property type="term" value="P:glucose metabolic process"/>
    <property type="evidence" value="ECO:0007669"/>
    <property type="project" value="TreeGrafter"/>
</dbReference>
<evidence type="ECO:0000256" key="3">
    <source>
        <dbReference type="ARBA" id="ARBA00023277"/>
    </source>
</evidence>
<name>A0A9P7UY31_9AGAR</name>
<dbReference type="InterPro" id="IPR014718">
    <property type="entry name" value="GH-type_carb-bd"/>
</dbReference>
<evidence type="ECO:0000256" key="4">
    <source>
        <dbReference type="SAM" id="SignalP"/>
    </source>
</evidence>
<organism evidence="5 6">
    <name type="scientific">Marasmius oreades</name>
    <name type="common">fairy-ring Marasmius</name>
    <dbReference type="NCBI Taxonomy" id="181124"/>
    <lineage>
        <taxon>Eukaryota</taxon>
        <taxon>Fungi</taxon>
        <taxon>Dikarya</taxon>
        <taxon>Basidiomycota</taxon>
        <taxon>Agaricomycotina</taxon>
        <taxon>Agaricomycetes</taxon>
        <taxon>Agaricomycetidae</taxon>
        <taxon>Agaricales</taxon>
        <taxon>Marasmiineae</taxon>
        <taxon>Marasmiaceae</taxon>
        <taxon>Marasmius</taxon>
    </lineage>
</organism>
<comment type="caution">
    <text evidence="5">The sequence shown here is derived from an EMBL/GenBank/DDBJ whole genome shotgun (WGS) entry which is preliminary data.</text>
</comment>
<proteinExistence type="inferred from homology"/>
<dbReference type="Gene3D" id="2.70.98.10">
    <property type="match status" value="1"/>
</dbReference>
<dbReference type="InterPro" id="IPR047215">
    <property type="entry name" value="Galactose_mutarotase-like"/>
</dbReference>
<keyword evidence="3" id="KW-0119">Carbohydrate metabolism</keyword>
<sequence length="390" mass="42779">MMVIGKLLSLLIAGLPAIVVAANGSGIADADVTTSNVVKLSAPDGSARATFVKTGATLTHFWVKDKHGKFRDIAIGFDNLTEYETAESGTLYFGPIVGRYANRIRNGKFTIPISKNASGSGKQFQVPKNTNNGSDTLHGGFDGYNTRTWEILARSTNSVTFTLVDPDGKEGFPGFVFNTATYTLEHDSNFKISLRAWATEKTPIMLSGHHFWNLEAYQESEDLLSHFVQFNSSRFVATDGKLIPTGELTSVENTPLDFRKAKSIGGSINDTAVAEYCGTGCVGFDNCWVYDNVEKTPIFSVWSTNSGIKLDITTNQPALQIYTCNGLDGTIPRKKEQGGPEATYGKHSCLVIEQESIIDAINNPEFGVNQIFGPERRYEWEAVYRFSRLT</sequence>
<keyword evidence="6" id="KW-1185">Reference proteome</keyword>
<dbReference type="AlphaFoldDB" id="A0A9P7UY31"/>
<keyword evidence="4" id="KW-0732">Signal</keyword>
<gene>
    <name evidence="5" type="ORF">E1B28_004200</name>
</gene>
<comment type="similarity">
    <text evidence="1">Belongs to the aldose epimerase family.</text>
</comment>
<reference evidence="5" key="1">
    <citation type="journal article" date="2021" name="Genome Biol. Evol.">
        <title>The assembled and annotated genome of the fairy-ring fungus Marasmius oreades.</title>
        <authorList>
            <person name="Hiltunen M."/>
            <person name="Ament-Velasquez S.L."/>
            <person name="Johannesson H."/>
        </authorList>
    </citation>
    <scope>NUCLEOTIDE SEQUENCE</scope>
    <source>
        <strain evidence="5">03SP1</strain>
    </source>
</reference>
<dbReference type="GeneID" id="66073276"/>
<protein>
    <recommendedName>
        <fullName evidence="7">Aldose 1-epimerase</fullName>
    </recommendedName>
</protein>
<evidence type="ECO:0000256" key="1">
    <source>
        <dbReference type="ARBA" id="ARBA00006206"/>
    </source>
</evidence>
<dbReference type="Proteomes" id="UP001049176">
    <property type="component" value="Chromosome 2"/>
</dbReference>
<dbReference type="PANTHER" id="PTHR10091">
    <property type="entry name" value="ALDOSE-1-EPIMERASE"/>
    <property type="match status" value="1"/>
</dbReference>